<comment type="caution">
    <text evidence="1">The sequence shown here is derived from an EMBL/GenBank/DDBJ whole genome shotgun (WGS) entry which is preliminary data.</text>
</comment>
<protein>
    <submittedName>
        <fullName evidence="1">Uncharacterized protein</fullName>
    </submittedName>
</protein>
<dbReference type="Proteomes" id="UP000236291">
    <property type="component" value="Unassembled WGS sequence"/>
</dbReference>
<reference evidence="1 2" key="2">
    <citation type="journal article" date="2017" name="Front. Plant Sci.">
        <title>Gene Classification and Mining of Molecular Markers Useful in Red Clover (Trifolium pratense) Breeding.</title>
        <authorList>
            <person name="Istvanek J."/>
            <person name="Dluhosova J."/>
            <person name="Dluhos P."/>
            <person name="Patkova L."/>
            <person name="Nedelnik J."/>
            <person name="Repkova J."/>
        </authorList>
    </citation>
    <scope>NUCLEOTIDE SEQUENCE [LARGE SCALE GENOMIC DNA]</scope>
    <source>
        <strain evidence="2">cv. Tatra</strain>
        <tissue evidence="1">Young leaves</tissue>
    </source>
</reference>
<name>A0A2K3P143_TRIPR</name>
<reference evidence="1 2" key="1">
    <citation type="journal article" date="2014" name="Am. J. Bot.">
        <title>Genome assembly and annotation for red clover (Trifolium pratense; Fabaceae).</title>
        <authorList>
            <person name="Istvanek J."/>
            <person name="Jaros M."/>
            <person name="Krenek A."/>
            <person name="Repkova J."/>
        </authorList>
    </citation>
    <scope>NUCLEOTIDE SEQUENCE [LARGE SCALE GENOMIC DNA]</scope>
    <source>
        <strain evidence="2">cv. Tatra</strain>
        <tissue evidence="1">Young leaves</tissue>
    </source>
</reference>
<feature type="non-terminal residue" evidence="1">
    <location>
        <position position="1"/>
    </location>
</feature>
<evidence type="ECO:0000313" key="2">
    <source>
        <dbReference type="Proteomes" id="UP000236291"/>
    </source>
</evidence>
<gene>
    <name evidence="1" type="ORF">L195_g005543</name>
</gene>
<dbReference type="AlphaFoldDB" id="A0A2K3P143"/>
<dbReference type="EMBL" id="ASHM01002865">
    <property type="protein sequence ID" value="PNY09001.1"/>
    <property type="molecule type" value="Genomic_DNA"/>
</dbReference>
<accession>A0A2K3P143</accession>
<evidence type="ECO:0000313" key="1">
    <source>
        <dbReference type="EMBL" id="PNY09001.1"/>
    </source>
</evidence>
<proteinExistence type="predicted"/>
<sequence>KWNGSNQDRANNRLPYDTETILAVESIGSVHSSSLDQPLAERRGQLYKLSYTGEPGTNPSSGG</sequence>
<organism evidence="1 2">
    <name type="scientific">Trifolium pratense</name>
    <name type="common">Red clover</name>
    <dbReference type="NCBI Taxonomy" id="57577"/>
    <lineage>
        <taxon>Eukaryota</taxon>
        <taxon>Viridiplantae</taxon>
        <taxon>Streptophyta</taxon>
        <taxon>Embryophyta</taxon>
        <taxon>Tracheophyta</taxon>
        <taxon>Spermatophyta</taxon>
        <taxon>Magnoliopsida</taxon>
        <taxon>eudicotyledons</taxon>
        <taxon>Gunneridae</taxon>
        <taxon>Pentapetalae</taxon>
        <taxon>rosids</taxon>
        <taxon>fabids</taxon>
        <taxon>Fabales</taxon>
        <taxon>Fabaceae</taxon>
        <taxon>Papilionoideae</taxon>
        <taxon>50 kb inversion clade</taxon>
        <taxon>NPAAA clade</taxon>
        <taxon>Hologalegina</taxon>
        <taxon>IRL clade</taxon>
        <taxon>Trifolieae</taxon>
        <taxon>Trifolium</taxon>
    </lineage>
</organism>